<evidence type="ECO:0000313" key="10">
    <source>
        <dbReference type="Proteomes" id="UP000248764"/>
    </source>
</evidence>
<evidence type="ECO:0000259" key="8">
    <source>
        <dbReference type="PROSITE" id="PS50928"/>
    </source>
</evidence>
<dbReference type="GO" id="GO:0043190">
    <property type="term" value="C:ATP-binding cassette (ABC) transporter complex"/>
    <property type="evidence" value="ECO:0007669"/>
    <property type="project" value="InterPro"/>
</dbReference>
<dbReference type="PANTHER" id="PTHR30614:SF21">
    <property type="entry name" value="AMINO ACID ABC TRANSPORTER PERMEASE"/>
    <property type="match status" value="1"/>
</dbReference>
<reference evidence="9 10" key="1">
    <citation type="submission" date="2018-01" db="EMBL/GenBank/DDBJ databases">
        <title>Draft genome sequence of Jiangella sp. GTF31.</title>
        <authorList>
            <person name="Sahin N."/>
            <person name="Ay H."/>
            <person name="Saygin H."/>
        </authorList>
    </citation>
    <scope>NUCLEOTIDE SEQUENCE [LARGE SCALE GENOMIC DNA]</scope>
    <source>
        <strain evidence="9 10">GTF31</strain>
    </source>
</reference>
<organism evidence="9 10">
    <name type="scientific">Jiangella anatolica</name>
    <dbReference type="NCBI Taxonomy" id="2670374"/>
    <lineage>
        <taxon>Bacteria</taxon>
        <taxon>Bacillati</taxon>
        <taxon>Actinomycetota</taxon>
        <taxon>Actinomycetes</taxon>
        <taxon>Jiangellales</taxon>
        <taxon>Jiangellaceae</taxon>
        <taxon>Jiangella</taxon>
    </lineage>
</organism>
<evidence type="ECO:0000256" key="4">
    <source>
        <dbReference type="ARBA" id="ARBA00022692"/>
    </source>
</evidence>
<proteinExistence type="inferred from homology"/>
<keyword evidence="6 7" id="KW-0472">Membrane</keyword>
<evidence type="ECO:0000313" key="9">
    <source>
        <dbReference type="EMBL" id="PZF79765.1"/>
    </source>
</evidence>
<dbReference type="CDD" id="cd06261">
    <property type="entry name" value="TM_PBP2"/>
    <property type="match status" value="1"/>
</dbReference>
<comment type="caution">
    <text evidence="9">The sequence shown here is derived from an EMBL/GenBank/DDBJ whole genome shotgun (WGS) entry which is preliminary data.</text>
</comment>
<dbReference type="InterPro" id="IPR035906">
    <property type="entry name" value="MetI-like_sf"/>
</dbReference>
<evidence type="ECO:0000256" key="2">
    <source>
        <dbReference type="ARBA" id="ARBA00022448"/>
    </source>
</evidence>
<evidence type="ECO:0000256" key="7">
    <source>
        <dbReference type="RuleBase" id="RU363032"/>
    </source>
</evidence>
<dbReference type="PANTHER" id="PTHR30614">
    <property type="entry name" value="MEMBRANE COMPONENT OF AMINO ACID ABC TRANSPORTER"/>
    <property type="match status" value="1"/>
</dbReference>
<dbReference type="GO" id="GO:0022857">
    <property type="term" value="F:transmembrane transporter activity"/>
    <property type="evidence" value="ECO:0007669"/>
    <property type="project" value="InterPro"/>
</dbReference>
<dbReference type="RefSeq" id="WP_111258220.1">
    <property type="nucleotide sequence ID" value="NZ_POTW01000118.1"/>
</dbReference>
<comment type="similarity">
    <text evidence="7">Belongs to the binding-protein-dependent transport system permease family.</text>
</comment>
<keyword evidence="2 7" id="KW-0813">Transport</keyword>
<keyword evidence="5 7" id="KW-1133">Transmembrane helix</keyword>
<evidence type="ECO:0000256" key="5">
    <source>
        <dbReference type="ARBA" id="ARBA00022989"/>
    </source>
</evidence>
<dbReference type="Gene3D" id="1.10.3720.10">
    <property type="entry name" value="MetI-like"/>
    <property type="match status" value="1"/>
</dbReference>
<dbReference type="InterPro" id="IPR000515">
    <property type="entry name" value="MetI-like"/>
</dbReference>
<feature type="transmembrane region" description="Helical" evidence="7">
    <location>
        <begin position="18"/>
        <end position="36"/>
    </location>
</feature>
<keyword evidence="10" id="KW-1185">Reference proteome</keyword>
<feature type="transmembrane region" description="Helical" evidence="7">
    <location>
        <begin position="110"/>
        <end position="131"/>
    </location>
</feature>
<sequence>MSSILYDAPGPRTRRRTTLWSILGGLFVLGLLYLAYRQLDSRDQWDPERWQVFTDPPLGQSAADVWRSMLVTGLGATLRAAGVAAAIALALGLLLAVLRMTPAVWIRTPVTVVIEFFRGLPVVLLMFFGVIAIGLPIFWGVVFGLVVYNSAIFAEILRAGIVSLPKGQSEASYSIGLSQRQTLFTVLLPQAVRRMLPSLVSQLVVLLKDTSLGFIVGYAELLNVLRNNTQFFGQRYWFQFFVVGAAIYIAVNFTLSRLAVYLERRGTAKAAGGVAKADQVQIAGTHATGADGAGQLGTPP</sequence>
<dbReference type="SUPFAM" id="SSF161098">
    <property type="entry name" value="MetI-like"/>
    <property type="match status" value="1"/>
</dbReference>
<dbReference type="PROSITE" id="PS50928">
    <property type="entry name" value="ABC_TM1"/>
    <property type="match status" value="1"/>
</dbReference>
<dbReference type="Proteomes" id="UP000248764">
    <property type="component" value="Unassembled WGS sequence"/>
</dbReference>
<name>A0A2W2AX97_9ACTN</name>
<accession>A0A2W2AX97</accession>
<evidence type="ECO:0000256" key="3">
    <source>
        <dbReference type="ARBA" id="ARBA00022475"/>
    </source>
</evidence>
<dbReference type="EMBL" id="POTW01000118">
    <property type="protein sequence ID" value="PZF79765.1"/>
    <property type="molecule type" value="Genomic_DNA"/>
</dbReference>
<dbReference type="InterPro" id="IPR010065">
    <property type="entry name" value="AA_ABC_transptr_permease_3TM"/>
</dbReference>
<gene>
    <name evidence="9" type="ORF">C1I92_29530</name>
</gene>
<dbReference type="InterPro" id="IPR043429">
    <property type="entry name" value="ArtM/GltK/GlnP/TcyL/YhdX-like"/>
</dbReference>
<dbReference type="Pfam" id="PF00528">
    <property type="entry name" value="BPD_transp_1"/>
    <property type="match status" value="1"/>
</dbReference>
<feature type="domain" description="ABC transmembrane type-1" evidence="8">
    <location>
        <begin position="74"/>
        <end position="259"/>
    </location>
</feature>
<evidence type="ECO:0000256" key="6">
    <source>
        <dbReference type="ARBA" id="ARBA00023136"/>
    </source>
</evidence>
<dbReference type="AlphaFoldDB" id="A0A2W2AX97"/>
<keyword evidence="3" id="KW-1003">Cell membrane</keyword>
<evidence type="ECO:0000256" key="1">
    <source>
        <dbReference type="ARBA" id="ARBA00004651"/>
    </source>
</evidence>
<feature type="transmembrane region" description="Helical" evidence="7">
    <location>
        <begin position="76"/>
        <end position="98"/>
    </location>
</feature>
<comment type="subcellular location">
    <subcellularLocation>
        <location evidence="1 7">Cell membrane</location>
        <topology evidence="1 7">Multi-pass membrane protein</topology>
    </subcellularLocation>
</comment>
<protein>
    <submittedName>
        <fullName evidence="9">Polar amino acid ABC transporter permease</fullName>
    </submittedName>
</protein>
<dbReference type="NCBIfam" id="TIGR01726">
    <property type="entry name" value="HEQRo_perm_3TM"/>
    <property type="match status" value="1"/>
</dbReference>
<dbReference type="GO" id="GO:0006865">
    <property type="term" value="P:amino acid transport"/>
    <property type="evidence" value="ECO:0007669"/>
    <property type="project" value="TreeGrafter"/>
</dbReference>
<keyword evidence="4 7" id="KW-0812">Transmembrane</keyword>
<feature type="transmembrane region" description="Helical" evidence="7">
    <location>
        <begin position="236"/>
        <end position="255"/>
    </location>
</feature>